<dbReference type="PANTHER" id="PTHR31151:SF0">
    <property type="entry name" value="PROLINE-TRNA LIGASE (DUF1680)"/>
    <property type="match status" value="1"/>
</dbReference>
<dbReference type="HOGENOM" id="CLU_016354_1_0_1"/>
<proteinExistence type="predicted"/>
<dbReference type="SUPFAM" id="SSF48208">
    <property type="entry name" value="Six-hairpin glycosidases"/>
    <property type="match status" value="1"/>
</dbReference>
<evidence type="ECO:0000313" key="2">
    <source>
        <dbReference type="Proteomes" id="UP000001745"/>
    </source>
</evidence>
<evidence type="ECO:0000313" key="1">
    <source>
        <dbReference type="EMBL" id="EED22863.1"/>
    </source>
</evidence>
<accession>B8LYD4</accession>
<gene>
    <name evidence="1" type="ORF">TSTA_063430</name>
</gene>
<dbReference type="EMBL" id="EQ962652">
    <property type="protein sequence ID" value="EED22863.1"/>
    <property type="molecule type" value="Genomic_DNA"/>
</dbReference>
<dbReference type="OMA" id="WERGPYW"/>
<dbReference type="GeneID" id="8109413"/>
<dbReference type="InterPro" id="IPR008928">
    <property type="entry name" value="6-hairpin_glycosidase_sf"/>
</dbReference>
<dbReference type="OrthoDB" id="5358475at2759"/>
<dbReference type="AlphaFoldDB" id="B8LYD4"/>
<dbReference type="Proteomes" id="UP000001745">
    <property type="component" value="Unassembled WGS sequence"/>
</dbReference>
<keyword evidence="2" id="KW-1185">Reference proteome</keyword>
<reference evidence="2" key="1">
    <citation type="journal article" date="2015" name="Genome Announc.">
        <title>Genome sequence of the AIDS-associated pathogen Penicillium marneffei (ATCC18224) and its near taxonomic relative Talaromyces stipitatus (ATCC10500).</title>
        <authorList>
            <person name="Nierman W.C."/>
            <person name="Fedorova-Abrams N.D."/>
            <person name="Andrianopoulos A."/>
        </authorList>
    </citation>
    <scope>NUCLEOTIDE SEQUENCE [LARGE SCALE GENOMIC DNA]</scope>
    <source>
        <strain evidence="2">ATCC 10500 / CBS 375.48 / QM 6759 / NRRL 1006</strain>
    </source>
</reference>
<organism evidence="1 2">
    <name type="scientific">Talaromyces stipitatus (strain ATCC 10500 / CBS 375.48 / QM 6759 / NRRL 1006)</name>
    <name type="common">Penicillium stipitatum</name>
    <dbReference type="NCBI Taxonomy" id="441959"/>
    <lineage>
        <taxon>Eukaryota</taxon>
        <taxon>Fungi</taxon>
        <taxon>Dikarya</taxon>
        <taxon>Ascomycota</taxon>
        <taxon>Pezizomycotina</taxon>
        <taxon>Eurotiomycetes</taxon>
        <taxon>Eurotiomycetidae</taxon>
        <taxon>Eurotiales</taxon>
        <taxon>Trichocomaceae</taxon>
        <taxon>Talaromyces</taxon>
        <taxon>Talaromyces sect. Talaromyces</taxon>
    </lineage>
</organism>
<dbReference type="STRING" id="441959.B8LYD4"/>
<protein>
    <recommendedName>
        <fullName evidence="3">DUF1680 domain protein</fullName>
    </recommendedName>
</protein>
<evidence type="ECO:0008006" key="3">
    <source>
        <dbReference type="Google" id="ProtNLM"/>
    </source>
</evidence>
<dbReference type="PANTHER" id="PTHR31151">
    <property type="entry name" value="PROLINE-TRNA LIGASE (DUF1680)"/>
    <property type="match status" value="1"/>
</dbReference>
<sequence>MLPFFTTLTSVKLSLLVFWYSLTDMRYSVSSVGGLAILLASSLVDVAKCSNTLLPLVFEPLPLGSVTAEGWLQDQLQLMSDGLAGHEHDFYLFVSNSSWLGGSSEYSNLNEGFPYWFNGLVPLAYSLNDERLKTQVLESVDYVISHQQNDGWLGPETDVNQRNLWGRFPFFLGLTQLVEATNGTDVSTRVLDSMHKFVELMNSMLEDNFLGYVASDTSPIDDQWGRSRAADMILSLQWLYEHDPRNDTDILFNSMNLLFEKSNNWAHWYTDGVYIKQDLDTVPVAITNANYAFEHGVNVGQGYKYGAVVRRFNGDDSLADSSRRAVNWTLTYHGQPSGVMIADERLSGLSPVRGVELCAVVESIYSLNYLYQALGDASFADSAEMAAYNALPVMLTPDWWAHQYVAQTNQPISHTFDETPFYNVDKEGQHFGLAPNYPCCTVNHPQGYPKYVSNSYVRYGDNGIAHALLGPTSVKTTTKSGVSVSVSVDTLYPFVYELTYTVEASDDFDFYVRVPAWATSSSFFSINTGPHNSVIADSSTAMHHIPLRKGRTTIFYSLTGDIRVAHRANNTVAVYHGPILYSIAPGENYTSYSANYPGAPSEALEYNIYPTTEWALAIDPSSLKYNGPGFGASLSNPVWTLNAPPVSISATVCEIKWNLVDSYAPNPPLLANRKCVGDPFQVNLVPYGSARLHIAEIPTISLS</sequence>
<dbReference type="InParanoid" id="B8LYD4"/>
<dbReference type="VEuPathDB" id="FungiDB:TSTA_063430"/>
<dbReference type="PhylomeDB" id="B8LYD4"/>
<name>B8LYD4_TALSN</name>
<dbReference type="RefSeq" id="XP_002340250.1">
    <property type="nucleotide sequence ID" value="XM_002340209.1"/>
</dbReference>
<dbReference type="eggNOG" id="ENOG502QVKK">
    <property type="taxonomic scope" value="Eukaryota"/>
</dbReference>
<dbReference type="GO" id="GO:0005975">
    <property type="term" value="P:carbohydrate metabolic process"/>
    <property type="evidence" value="ECO:0007669"/>
    <property type="project" value="InterPro"/>
</dbReference>